<dbReference type="PANTHER" id="PTHR10314">
    <property type="entry name" value="CYSTATHIONINE BETA-SYNTHASE"/>
    <property type="match status" value="1"/>
</dbReference>
<evidence type="ECO:0000259" key="3">
    <source>
        <dbReference type="Pfam" id="PF00291"/>
    </source>
</evidence>
<evidence type="ECO:0000313" key="5">
    <source>
        <dbReference type="Proteomes" id="UP001597114"/>
    </source>
</evidence>
<dbReference type="Gene3D" id="3.40.50.1100">
    <property type="match status" value="2"/>
</dbReference>
<sequence length="333" mass="34572">MRCDSSATAMPSVAVGGAVLPSVIDAIGSTPMVRLDRLTAGVEGTVLAKLEYLNPGGSKKDRVAKWIVQDAERAGLLRPGQPVVELTSGNTGAGLAIACAVTGHPFVAVLSKGNSAERVRMIAALGAEVVLVDQLPDSVPGRVSGGDLELVEQEARRIADDRGAFRSDQFENRSNVDAHYRGTGPEIWEQTGGRIDAFLDFVGTGGCLAGVTRALKERAPSITCLAVEPEGAAALAGKAASQPNHPIQGGGFARSDLTHLRDVCLDGYVQVTGDDARSTARLLAMREGIFAGFSAGANVAAALSLLRNDLSGATIALVIPDSGLKYLSTDLWE</sequence>
<comment type="cofactor">
    <cofactor evidence="1">
        <name>pyridoxal 5'-phosphate</name>
        <dbReference type="ChEBI" id="CHEBI:597326"/>
    </cofactor>
</comment>
<dbReference type="InterPro" id="IPR036052">
    <property type="entry name" value="TrpB-like_PALP_sf"/>
</dbReference>
<evidence type="ECO:0000313" key="4">
    <source>
        <dbReference type="EMBL" id="MFD1523176.1"/>
    </source>
</evidence>
<evidence type="ECO:0000256" key="1">
    <source>
        <dbReference type="ARBA" id="ARBA00001933"/>
    </source>
</evidence>
<name>A0ABW4F6I5_9PSEU</name>
<reference evidence="5" key="1">
    <citation type="journal article" date="2019" name="Int. J. Syst. Evol. Microbiol.">
        <title>The Global Catalogue of Microorganisms (GCM) 10K type strain sequencing project: providing services to taxonomists for standard genome sequencing and annotation.</title>
        <authorList>
            <consortium name="The Broad Institute Genomics Platform"/>
            <consortium name="The Broad Institute Genome Sequencing Center for Infectious Disease"/>
            <person name="Wu L."/>
            <person name="Ma J."/>
        </authorList>
    </citation>
    <scope>NUCLEOTIDE SEQUENCE [LARGE SCALE GENOMIC DNA]</scope>
    <source>
        <strain evidence="5">CCM 7043</strain>
    </source>
</reference>
<keyword evidence="5" id="KW-1185">Reference proteome</keyword>
<dbReference type="InterPro" id="IPR001926">
    <property type="entry name" value="TrpB-like_PALP"/>
</dbReference>
<dbReference type="SUPFAM" id="SSF53686">
    <property type="entry name" value="Tryptophan synthase beta subunit-like PLP-dependent enzymes"/>
    <property type="match status" value="1"/>
</dbReference>
<dbReference type="Pfam" id="PF00291">
    <property type="entry name" value="PALP"/>
    <property type="match status" value="1"/>
</dbReference>
<proteinExistence type="predicted"/>
<dbReference type="CDD" id="cd01561">
    <property type="entry name" value="CBS_like"/>
    <property type="match status" value="1"/>
</dbReference>
<dbReference type="EMBL" id="JBHUCO010000058">
    <property type="protein sequence ID" value="MFD1523176.1"/>
    <property type="molecule type" value="Genomic_DNA"/>
</dbReference>
<evidence type="ECO:0000256" key="2">
    <source>
        <dbReference type="ARBA" id="ARBA00022898"/>
    </source>
</evidence>
<dbReference type="InterPro" id="IPR050214">
    <property type="entry name" value="Cys_Synth/Cystath_Beta-Synth"/>
</dbReference>
<protein>
    <submittedName>
        <fullName evidence="4">PLP-dependent cysteine synthase family protein</fullName>
    </submittedName>
</protein>
<comment type="caution">
    <text evidence="4">The sequence shown here is derived from an EMBL/GenBank/DDBJ whole genome shotgun (WGS) entry which is preliminary data.</text>
</comment>
<feature type="domain" description="Tryptophan synthase beta chain-like PALP" evidence="3">
    <location>
        <begin position="25"/>
        <end position="321"/>
    </location>
</feature>
<organism evidence="4 5">
    <name type="scientific">Pseudonocardia yunnanensis</name>
    <dbReference type="NCBI Taxonomy" id="58107"/>
    <lineage>
        <taxon>Bacteria</taxon>
        <taxon>Bacillati</taxon>
        <taxon>Actinomycetota</taxon>
        <taxon>Actinomycetes</taxon>
        <taxon>Pseudonocardiales</taxon>
        <taxon>Pseudonocardiaceae</taxon>
        <taxon>Pseudonocardia</taxon>
    </lineage>
</organism>
<gene>
    <name evidence="4" type="ORF">ACFSJD_37220</name>
</gene>
<dbReference type="RefSeq" id="WP_344727817.1">
    <property type="nucleotide sequence ID" value="NZ_BAAAUS010000046.1"/>
</dbReference>
<accession>A0ABW4F6I5</accession>
<keyword evidence="2" id="KW-0663">Pyridoxal phosphate</keyword>
<dbReference type="Proteomes" id="UP001597114">
    <property type="component" value="Unassembled WGS sequence"/>
</dbReference>